<evidence type="ECO:0000313" key="7">
    <source>
        <dbReference type="Proteomes" id="UP001139366"/>
    </source>
</evidence>
<evidence type="ECO:0000313" key="6">
    <source>
        <dbReference type="EMBL" id="MBZ4037865.1"/>
    </source>
</evidence>
<feature type="region of interest" description="Disordered" evidence="4">
    <location>
        <begin position="1"/>
        <end position="21"/>
    </location>
</feature>
<dbReference type="PANTHER" id="PTHR47348:SF3">
    <property type="entry name" value="MEIOTICALLY UP-REGULATED GENE 190 PROTEIN"/>
    <property type="match status" value="1"/>
</dbReference>
<organism evidence="6 7">
    <name type="scientific">Flavobacterium potami</name>
    <dbReference type="NCBI Taxonomy" id="2872310"/>
    <lineage>
        <taxon>Bacteria</taxon>
        <taxon>Pseudomonadati</taxon>
        <taxon>Bacteroidota</taxon>
        <taxon>Flavobacteriia</taxon>
        <taxon>Flavobacteriales</taxon>
        <taxon>Flavobacteriaceae</taxon>
        <taxon>Flavobacterium</taxon>
    </lineage>
</organism>
<evidence type="ECO:0000256" key="2">
    <source>
        <dbReference type="ARBA" id="ARBA00022448"/>
    </source>
</evidence>
<keyword evidence="2" id="KW-0813">Transport</keyword>
<evidence type="ECO:0000256" key="3">
    <source>
        <dbReference type="ARBA" id="ARBA00023136"/>
    </source>
</evidence>
<feature type="non-terminal residue" evidence="6">
    <location>
        <position position="96"/>
    </location>
</feature>
<dbReference type="EMBL" id="JAINUY010000050">
    <property type="protein sequence ID" value="MBZ4037865.1"/>
    <property type="molecule type" value="Genomic_DNA"/>
</dbReference>
<sequence>ANMHRERGQKFSPPTPGTSIVSRFRESRDTNEDNGRIIESVEWLNAFLQTVWGLINPDMFVPVADTVEDVMQQSLPGFIDAVRISDIGQGTNPLRI</sequence>
<comment type="subcellular location">
    <subcellularLocation>
        <location evidence="1">Membrane</location>
    </subcellularLocation>
</comment>
<comment type="caution">
    <text evidence="6">The sequence shown here is derived from an EMBL/GenBank/DDBJ whole genome shotgun (WGS) entry which is preliminary data.</text>
</comment>
<dbReference type="AlphaFoldDB" id="A0A9X1HEU8"/>
<evidence type="ECO:0000259" key="5">
    <source>
        <dbReference type="PROSITE" id="PS51847"/>
    </source>
</evidence>
<dbReference type="InterPro" id="IPR031468">
    <property type="entry name" value="SMP_LBD"/>
</dbReference>
<keyword evidence="7" id="KW-1185">Reference proteome</keyword>
<feature type="domain" description="SMP-LTD" evidence="5">
    <location>
        <begin position="37"/>
        <end position="96"/>
    </location>
</feature>
<protein>
    <recommendedName>
        <fullName evidence="5">SMP-LTD domain-containing protein</fullName>
    </recommendedName>
</protein>
<gene>
    <name evidence="6" type="ORF">K6T82_24180</name>
</gene>
<dbReference type="Proteomes" id="UP001139366">
    <property type="component" value="Unassembled WGS sequence"/>
</dbReference>
<dbReference type="PANTHER" id="PTHR47348">
    <property type="entry name" value="MEIOTICALLY UP-REGULATED GENE 190 PROTEIN"/>
    <property type="match status" value="1"/>
</dbReference>
<evidence type="ECO:0000256" key="1">
    <source>
        <dbReference type="ARBA" id="ARBA00004370"/>
    </source>
</evidence>
<accession>A0A9X1HEU8</accession>
<dbReference type="PROSITE" id="PS51847">
    <property type="entry name" value="SMP"/>
    <property type="match status" value="1"/>
</dbReference>
<dbReference type="GO" id="GO:0016020">
    <property type="term" value="C:membrane"/>
    <property type="evidence" value="ECO:0007669"/>
    <property type="project" value="UniProtKB-SubCell"/>
</dbReference>
<reference evidence="6 7" key="1">
    <citation type="journal article" date="2023" name="Antonie Van Leeuwenhoek">
        <title>Flavobacterium potami sp. nov., a multi-metal resistance genes harbouring bacterium isolated from shallow river silt.</title>
        <authorList>
            <person name="Li S."/>
            <person name="Mao S."/>
            <person name="Mu W."/>
            <person name="Guo B."/>
            <person name="Li C."/>
            <person name="Zhu Q."/>
            <person name="Hou X."/>
            <person name="Zhao Y."/>
            <person name="Wei S."/>
            <person name="Liu H."/>
            <person name="Liu A."/>
        </authorList>
    </citation>
    <scope>NUCLEOTIDE SEQUENCE [LARGE SCALE GENOMIC DNA]</scope>
    <source>
        <strain evidence="6 7">17A</strain>
    </source>
</reference>
<proteinExistence type="predicted"/>
<dbReference type="RefSeq" id="WP_223711606.1">
    <property type="nucleotide sequence ID" value="NZ_JAINUY010000050.1"/>
</dbReference>
<feature type="non-terminal residue" evidence="6">
    <location>
        <position position="1"/>
    </location>
</feature>
<dbReference type="GO" id="GO:0008289">
    <property type="term" value="F:lipid binding"/>
    <property type="evidence" value="ECO:0007669"/>
    <property type="project" value="InterPro"/>
</dbReference>
<evidence type="ECO:0000256" key="4">
    <source>
        <dbReference type="SAM" id="MobiDB-lite"/>
    </source>
</evidence>
<keyword evidence="3" id="KW-0472">Membrane</keyword>
<name>A0A9X1HEU8_9FLAO</name>
<dbReference type="Pfam" id="PF25669">
    <property type="entry name" value="SMP_MUG190-like"/>
    <property type="match status" value="1"/>
</dbReference>